<protein>
    <submittedName>
        <fullName evidence="2">HEPN domain protein</fullName>
    </submittedName>
</protein>
<accession>D3RY31</accession>
<dbReference type="OrthoDB" id="101044at2157"/>
<dbReference type="SUPFAM" id="SSF81593">
    <property type="entry name" value="Nucleotidyltransferase substrate binding subunit/domain"/>
    <property type="match status" value="1"/>
</dbReference>
<dbReference type="Pfam" id="PF05168">
    <property type="entry name" value="HEPN"/>
    <property type="match status" value="1"/>
</dbReference>
<feature type="domain" description="HEPN" evidence="1">
    <location>
        <begin position="5"/>
        <end position="113"/>
    </location>
</feature>
<dbReference type="InterPro" id="IPR007842">
    <property type="entry name" value="HEPN_dom"/>
</dbReference>
<gene>
    <name evidence="2" type="ordered locus">Ferp_1240</name>
</gene>
<dbReference type="Gene3D" id="1.20.120.330">
    <property type="entry name" value="Nucleotidyltransferases domain 2"/>
    <property type="match status" value="1"/>
</dbReference>
<proteinExistence type="predicted"/>
<dbReference type="AlphaFoldDB" id="D3RY31"/>
<reference evidence="2 3" key="2">
    <citation type="journal article" date="2011" name="Stand. Genomic Sci.">
        <title>Complete genome sequence of Ferroglobus placidus AEDII12DO.</title>
        <authorList>
            <person name="Anderson I."/>
            <person name="Risso C."/>
            <person name="Holmes D."/>
            <person name="Lucas S."/>
            <person name="Copeland A."/>
            <person name="Lapidus A."/>
            <person name="Cheng J.F."/>
            <person name="Bruce D."/>
            <person name="Goodwin L."/>
            <person name="Pitluck S."/>
            <person name="Saunders E."/>
            <person name="Brettin T."/>
            <person name="Detter J.C."/>
            <person name="Han C."/>
            <person name="Tapia R."/>
            <person name="Larimer F."/>
            <person name="Land M."/>
            <person name="Hauser L."/>
            <person name="Woyke T."/>
            <person name="Lovley D."/>
            <person name="Kyrpides N."/>
            <person name="Ivanova N."/>
        </authorList>
    </citation>
    <scope>NUCLEOTIDE SEQUENCE [LARGE SCALE GENOMIC DNA]</scope>
    <source>
        <strain evidence="3">DSM 10642 / AEDII12DO</strain>
    </source>
</reference>
<name>D3RY31_FERPA</name>
<dbReference type="HOGENOM" id="CLU_123170_1_0_2"/>
<dbReference type="PROSITE" id="PS50910">
    <property type="entry name" value="HEPN"/>
    <property type="match status" value="1"/>
</dbReference>
<evidence type="ECO:0000313" key="3">
    <source>
        <dbReference type="Proteomes" id="UP000002613"/>
    </source>
</evidence>
<dbReference type="GeneID" id="8778753"/>
<organism evidence="2 3">
    <name type="scientific">Ferroglobus placidus (strain DSM 10642 / AEDII12DO)</name>
    <dbReference type="NCBI Taxonomy" id="589924"/>
    <lineage>
        <taxon>Archaea</taxon>
        <taxon>Methanobacteriati</taxon>
        <taxon>Methanobacteriota</taxon>
        <taxon>Archaeoglobi</taxon>
        <taxon>Archaeoglobales</taxon>
        <taxon>Archaeoglobaceae</taxon>
        <taxon>Ferroglobus</taxon>
    </lineage>
</organism>
<dbReference type="Proteomes" id="UP000002613">
    <property type="component" value="Chromosome"/>
</dbReference>
<dbReference type="RefSeq" id="WP_012965737.1">
    <property type="nucleotide sequence ID" value="NC_013849.1"/>
</dbReference>
<evidence type="ECO:0000313" key="2">
    <source>
        <dbReference type="EMBL" id="ADC65394.1"/>
    </source>
</evidence>
<dbReference type="EMBL" id="CP001899">
    <property type="protein sequence ID" value="ADC65394.1"/>
    <property type="molecule type" value="Genomic_DNA"/>
</dbReference>
<keyword evidence="3" id="KW-1185">Reference proteome</keyword>
<dbReference type="SMART" id="SM00748">
    <property type="entry name" value="HEPN"/>
    <property type="match status" value="1"/>
</dbReference>
<sequence>MEELFDRAKKFLKEAEDDINKEFYDLCMFHLEQALRLLLKYILAKKVGYFSKTHSLLTLKEELKEVEPKISEFLDKNRRIVRELERAYIGARYLPFTYEKEEAVEALKFVKEVFRLYEGD</sequence>
<dbReference type="KEGG" id="fpl:Ferp_1240"/>
<dbReference type="STRING" id="589924.Ferp_1240"/>
<evidence type="ECO:0000259" key="1">
    <source>
        <dbReference type="PROSITE" id="PS50910"/>
    </source>
</evidence>
<reference evidence="3" key="1">
    <citation type="submission" date="2010-02" db="EMBL/GenBank/DDBJ databases">
        <title>Complete sequence of Ferroglobus placidus DSM 10642.</title>
        <authorList>
            <consortium name="US DOE Joint Genome Institute"/>
            <person name="Lucas S."/>
            <person name="Copeland A."/>
            <person name="Lapidus A."/>
            <person name="Cheng J.-F."/>
            <person name="Bruce D."/>
            <person name="Goodwin L."/>
            <person name="Pitluck S."/>
            <person name="Saunders E."/>
            <person name="Brettin T."/>
            <person name="Detter J.C."/>
            <person name="Han C."/>
            <person name="Tapia R."/>
            <person name="Larimer F."/>
            <person name="Land M."/>
            <person name="Hauser L."/>
            <person name="Kyrpides N."/>
            <person name="Ivanova N."/>
            <person name="Holmes D."/>
            <person name="Lovley D."/>
            <person name="Kyrpides N."/>
            <person name="Anderson I.J."/>
            <person name="Woyke T."/>
        </authorList>
    </citation>
    <scope>NUCLEOTIDE SEQUENCE [LARGE SCALE GENOMIC DNA]</scope>
    <source>
        <strain evidence="3">DSM 10642 / AEDII12DO</strain>
    </source>
</reference>
<dbReference type="PaxDb" id="589924-Ferp_1240"/>
<dbReference type="eggNOG" id="arCOG01191">
    <property type="taxonomic scope" value="Archaea"/>
</dbReference>